<dbReference type="EMBL" id="DRIH01000118">
    <property type="protein sequence ID" value="HEC67872.1"/>
    <property type="molecule type" value="Genomic_DNA"/>
</dbReference>
<dbReference type="AlphaFoldDB" id="A0A7C1ZSM7"/>
<keyword evidence="2" id="KW-0472">Membrane</keyword>
<feature type="transmembrane region" description="Helical" evidence="2">
    <location>
        <begin position="69"/>
        <end position="87"/>
    </location>
</feature>
<feature type="coiled-coil region" evidence="1">
    <location>
        <begin position="89"/>
        <end position="116"/>
    </location>
</feature>
<reference evidence="3" key="1">
    <citation type="journal article" date="2020" name="mSystems">
        <title>Genome- and Community-Level Interaction Insights into Carbon Utilization and Element Cycling Functions of Hydrothermarchaeota in Hydrothermal Sediment.</title>
        <authorList>
            <person name="Zhou Z."/>
            <person name="Liu Y."/>
            <person name="Xu W."/>
            <person name="Pan J."/>
            <person name="Luo Z.H."/>
            <person name="Li M."/>
        </authorList>
    </citation>
    <scope>NUCLEOTIDE SEQUENCE [LARGE SCALE GENOMIC DNA]</scope>
    <source>
        <strain evidence="3">HyVt-389</strain>
    </source>
</reference>
<dbReference type="InterPro" id="IPR019277">
    <property type="entry name" value="DUF2304"/>
</dbReference>
<evidence type="ECO:0000313" key="3">
    <source>
        <dbReference type="EMBL" id="HEC67872.1"/>
    </source>
</evidence>
<dbReference type="Proteomes" id="UP000885738">
    <property type="component" value="Unassembled WGS sequence"/>
</dbReference>
<dbReference type="Pfam" id="PF10066">
    <property type="entry name" value="DUF2304"/>
    <property type="match status" value="1"/>
</dbReference>
<keyword evidence="2" id="KW-1133">Transmembrane helix</keyword>
<protein>
    <submittedName>
        <fullName evidence="3">DUF2304 domain-containing protein</fullName>
    </submittedName>
</protein>
<name>A0A7C1ZSM7_DESA2</name>
<proteinExistence type="predicted"/>
<evidence type="ECO:0000256" key="2">
    <source>
        <dbReference type="SAM" id="Phobius"/>
    </source>
</evidence>
<sequence>MPLKQKIFALVISICFILFVIELVRRKKVEEEYTWLWILTGCIIMFLVIDFDFLLWLTHFIGAVAPTSTLFFGGIFFLLLLNIQFSIKISSLSRQLRILAQENALLKGEIEELKIK</sequence>
<accession>A0A7C1ZSM7</accession>
<feature type="transmembrane region" description="Helical" evidence="2">
    <location>
        <begin position="36"/>
        <end position="57"/>
    </location>
</feature>
<keyword evidence="2" id="KW-0812">Transmembrane</keyword>
<keyword evidence="1" id="KW-0175">Coiled coil</keyword>
<evidence type="ECO:0000256" key="1">
    <source>
        <dbReference type="SAM" id="Coils"/>
    </source>
</evidence>
<comment type="caution">
    <text evidence="3">The sequence shown here is derived from an EMBL/GenBank/DDBJ whole genome shotgun (WGS) entry which is preliminary data.</text>
</comment>
<gene>
    <name evidence="3" type="ORF">ENI35_03550</name>
</gene>
<feature type="transmembrane region" description="Helical" evidence="2">
    <location>
        <begin position="6"/>
        <end position="24"/>
    </location>
</feature>
<organism evidence="3">
    <name type="scientific">Desulfofervidus auxilii</name>
    <dbReference type="NCBI Taxonomy" id="1621989"/>
    <lineage>
        <taxon>Bacteria</taxon>
        <taxon>Pseudomonadati</taxon>
        <taxon>Thermodesulfobacteriota</taxon>
        <taxon>Candidatus Desulfofervidia</taxon>
        <taxon>Candidatus Desulfofervidales</taxon>
        <taxon>Candidatus Desulfofervidaceae</taxon>
        <taxon>Candidatus Desulfofervidus</taxon>
    </lineage>
</organism>